<gene>
    <name evidence="2" type="ORF">AWC31_13080</name>
</gene>
<feature type="transmembrane region" description="Helical" evidence="1">
    <location>
        <begin position="66"/>
        <end position="83"/>
    </location>
</feature>
<dbReference type="Proteomes" id="UP000193964">
    <property type="component" value="Unassembled WGS sequence"/>
</dbReference>
<sequence>MTAFNPVRVGIVLLMVSRPRPMRNLFVYWIGCLIVGIPPVVGSLMVLNYTAESLTGSNSNPVMRHVQVGLGVLALAIALWVALRPLWQKRFGSSVKAKRNNRATRLSRDVPADPGAETPVVVSTLPRTETAGQGGKDPLFRRLLNRIRRIWEGDSLWVALLMGLGTGPPADGMFIVITTIFAAGVGLGTQFTAGIVYLLGTLLVIELILVCHVISPTRTQQMMQQLHDWTRAHFRPLIVGLFGMIGTFAVVTGLGLL</sequence>
<evidence type="ECO:0008006" key="4">
    <source>
        <dbReference type="Google" id="ProtNLM"/>
    </source>
</evidence>
<evidence type="ECO:0000256" key="1">
    <source>
        <dbReference type="SAM" id="Phobius"/>
    </source>
</evidence>
<keyword evidence="1" id="KW-0812">Transmembrane</keyword>
<keyword evidence="1" id="KW-0472">Membrane</keyword>
<accession>A0A1X2FIJ1</accession>
<feature type="transmembrane region" description="Helical" evidence="1">
    <location>
        <begin position="236"/>
        <end position="256"/>
    </location>
</feature>
<reference evidence="2 3" key="1">
    <citation type="submission" date="2016-01" db="EMBL/GenBank/DDBJ databases">
        <title>The new phylogeny of the genus Mycobacterium.</title>
        <authorList>
            <person name="Tarcisio F."/>
            <person name="Conor M."/>
            <person name="Antonella G."/>
            <person name="Elisabetta G."/>
            <person name="Giulia F.S."/>
            <person name="Sara T."/>
            <person name="Anna F."/>
            <person name="Clotilde B."/>
            <person name="Roberto B."/>
            <person name="Veronica D.S."/>
            <person name="Fabio R."/>
            <person name="Monica P."/>
            <person name="Olivier J."/>
            <person name="Enrico T."/>
            <person name="Nicola S."/>
        </authorList>
    </citation>
    <scope>NUCLEOTIDE SEQUENCE [LARGE SCALE GENOMIC DNA]</scope>
    <source>
        <strain evidence="2 3">ATCC 700010</strain>
    </source>
</reference>
<evidence type="ECO:0000313" key="3">
    <source>
        <dbReference type="Proteomes" id="UP000193964"/>
    </source>
</evidence>
<feature type="transmembrane region" description="Helical" evidence="1">
    <location>
        <begin position="156"/>
        <end position="183"/>
    </location>
</feature>
<dbReference type="Pfam" id="PF11139">
    <property type="entry name" value="SfLAP"/>
    <property type="match status" value="1"/>
</dbReference>
<dbReference type="InterPro" id="IPR021315">
    <property type="entry name" value="Gap/Sap"/>
</dbReference>
<name>A0A1X2FIJ1_9MYCO</name>
<proteinExistence type="predicted"/>
<organism evidence="2 3">
    <name type="scientific">Mycolicibacterium wolinskyi</name>
    <dbReference type="NCBI Taxonomy" id="59750"/>
    <lineage>
        <taxon>Bacteria</taxon>
        <taxon>Bacillati</taxon>
        <taxon>Actinomycetota</taxon>
        <taxon>Actinomycetes</taxon>
        <taxon>Mycobacteriales</taxon>
        <taxon>Mycobacteriaceae</taxon>
        <taxon>Mycolicibacterium</taxon>
    </lineage>
</organism>
<dbReference type="AlphaFoldDB" id="A0A1X2FIJ1"/>
<feature type="transmembrane region" description="Helical" evidence="1">
    <location>
        <begin position="25"/>
        <end position="46"/>
    </location>
</feature>
<evidence type="ECO:0000313" key="2">
    <source>
        <dbReference type="EMBL" id="ORX18256.1"/>
    </source>
</evidence>
<keyword evidence="1" id="KW-1133">Transmembrane helix</keyword>
<protein>
    <recommendedName>
        <fullName evidence="4">Gap protein</fullName>
    </recommendedName>
</protein>
<dbReference type="EMBL" id="LQQA01000005">
    <property type="protein sequence ID" value="ORX18256.1"/>
    <property type="molecule type" value="Genomic_DNA"/>
</dbReference>
<comment type="caution">
    <text evidence="2">The sequence shown here is derived from an EMBL/GenBank/DDBJ whole genome shotgun (WGS) entry which is preliminary data.</text>
</comment>
<feature type="transmembrane region" description="Helical" evidence="1">
    <location>
        <begin position="195"/>
        <end position="215"/>
    </location>
</feature>